<dbReference type="PROSITE" id="PS50097">
    <property type="entry name" value="BTB"/>
    <property type="match status" value="1"/>
</dbReference>
<dbReference type="Gene3D" id="3.30.710.10">
    <property type="entry name" value="Potassium Channel Kv1.1, Chain A"/>
    <property type="match status" value="1"/>
</dbReference>
<evidence type="ECO:0000313" key="2">
    <source>
        <dbReference type="EMBL" id="EIN03881.1"/>
    </source>
</evidence>
<dbReference type="OrthoDB" id="3357985at2759"/>
<dbReference type="HOGENOM" id="CLU_034203_0_0_1"/>
<dbReference type="InterPro" id="IPR011333">
    <property type="entry name" value="SKP1/BTB/POZ_sf"/>
</dbReference>
<dbReference type="OMA" id="NECTIGW"/>
<dbReference type="InterPro" id="IPR000210">
    <property type="entry name" value="BTB/POZ_dom"/>
</dbReference>
<proteinExistence type="predicted"/>
<dbReference type="eggNOG" id="ENOG502R0NQ">
    <property type="taxonomic scope" value="Eukaryota"/>
</dbReference>
<sequence length="489" mass="54964">MAKSMTRPHAKAARRVKVSWPFNDPNADLVLRSSDGIEFYVFKNILSIASTPLKSRIEILPPVAEGIQTLEIRLCSTTLDQLLRLCYPVLSPRFSSVQQIEPVLKAAITYDVHAAIDVLVESLRLNPFPWDPLQVYACACRLSLAPEERIAATLLKSKTIEVIDTDVVDDIPAVDYIRLIKYVSIKDAVFDELPSLPLEDSCTESPVDIQPRTASPPFDEESGGDAILQSCDSIRFYVYKAILSLTSPFFRDMFTLPQSEDVNKETPVVCMAEHSTVLHDLLSLCYPPHTTKLAFTEDIGRLRDVLSVAQKFDMQTIISILQDHLSRHAQIDPGGVYAVGRSLGIQDLSEEAAKLSLRLIIEEVEGSPYWRYVLAAEYRRLRRYHFACGVAGQYVAMVQGVPSWYSLGSERWLGCCVYPAAYMSDRRMMLRDRPGDPAITSFEQFLRHAASQTDGLCRRCSSDLDKMQVFCNDFGTEIHRRIDEVPLSG</sequence>
<evidence type="ECO:0000259" key="1">
    <source>
        <dbReference type="PROSITE" id="PS50097"/>
    </source>
</evidence>
<dbReference type="KEGG" id="psq:PUNSTDRAFT_146848"/>
<dbReference type="AlphaFoldDB" id="R7S3S6"/>
<dbReference type="RefSeq" id="XP_007388939.1">
    <property type="nucleotide sequence ID" value="XM_007388877.1"/>
</dbReference>
<feature type="domain" description="BTB" evidence="1">
    <location>
        <begin position="224"/>
        <end position="286"/>
    </location>
</feature>
<dbReference type="EMBL" id="JH687558">
    <property type="protein sequence ID" value="EIN03881.1"/>
    <property type="molecule type" value="Genomic_DNA"/>
</dbReference>
<dbReference type="Proteomes" id="UP000054196">
    <property type="component" value="Unassembled WGS sequence"/>
</dbReference>
<protein>
    <recommendedName>
        <fullName evidence="1">BTB domain-containing protein</fullName>
    </recommendedName>
</protein>
<name>R7S3S6_PUNST</name>
<dbReference type="SUPFAM" id="SSF54695">
    <property type="entry name" value="POZ domain"/>
    <property type="match status" value="1"/>
</dbReference>
<organism evidence="2 3">
    <name type="scientific">Punctularia strigosozonata (strain HHB-11173)</name>
    <name type="common">White-rot fungus</name>
    <dbReference type="NCBI Taxonomy" id="741275"/>
    <lineage>
        <taxon>Eukaryota</taxon>
        <taxon>Fungi</taxon>
        <taxon>Dikarya</taxon>
        <taxon>Basidiomycota</taxon>
        <taxon>Agaricomycotina</taxon>
        <taxon>Agaricomycetes</taxon>
        <taxon>Corticiales</taxon>
        <taxon>Punctulariaceae</taxon>
        <taxon>Punctularia</taxon>
    </lineage>
</organism>
<reference evidence="3" key="1">
    <citation type="journal article" date="2012" name="Science">
        <title>The Paleozoic origin of enzymatic lignin decomposition reconstructed from 31 fungal genomes.</title>
        <authorList>
            <person name="Floudas D."/>
            <person name="Binder M."/>
            <person name="Riley R."/>
            <person name="Barry K."/>
            <person name="Blanchette R.A."/>
            <person name="Henrissat B."/>
            <person name="Martinez A.T."/>
            <person name="Otillar R."/>
            <person name="Spatafora J.W."/>
            <person name="Yadav J.S."/>
            <person name="Aerts A."/>
            <person name="Benoit I."/>
            <person name="Boyd A."/>
            <person name="Carlson A."/>
            <person name="Copeland A."/>
            <person name="Coutinho P.M."/>
            <person name="de Vries R.P."/>
            <person name="Ferreira P."/>
            <person name="Findley K."/>
            <person name="Foster B."/>
            <person name="Gaskell J."/>
            <person name="Glotzer D."/>
            <person name="Gorecki P."/>
            <person name="Heitman J."/>
            <person name="Hesse C."/>
            <person name="Hori C."/>
            <person name="Igarashi K."/>
            <person name="Jurgens J.A."/>
            <person name="Kallen N."/>
            <person name="Kersten P."/>
            <person name="Kohler A."/>
            <person name="Kuees U."/>
            <person name="Kumar T.K.A."/>
            <person name="Kuo A."/>
            <person name="LaButti K."/>
            <person name="Larrondo L.F."/>
            <person name="Lindquist E."/>
            <person name="Ling A."/>
            <person name="Lombard V."/>
            <person name="Lucas S."/>
            <person name="Lundell T."/>
            <person name="Martin R."/>
            <person name="McLaughlin D.J."/>
            <person name="Morgenstern I."/>
            <person name="Morin E."/>
            <person name="Murat C."/>
            <person name="Nagy L.G."/>
            <person name="Nolan M."/>
            <person name="Ohm R.A."/>
            <person name="Patyshakuliyeva A."/>
            <person name="Rokas A."/>
            <person name="Ruiz-Duenas F.J."/>
            <person name="Sabat G."/>
            <person name="Salamov A."/>
            <person name="Samejima M."/>
            <person name="Schmutz J."/>
            <person name="Slot J.C."/>
            <person name="St John F."/>
            <person name="Stenlid J."/>
            <person name="Sun H."/>
            <person name="Sun S."/>
            <person name="Syed K."/>
            <person name="Tsang A."/>
            <person name="Wiebenga A."/>
            <person name="Young D."/>
            <person name="Pisabarro A."/>
            <person name="Eastwood D.C."/>
            <person name="Martin F."/>
            <person name="Cullen D."/>
            <person name="Grigoriev I.V."/>
            <person name="Hibbett D.S."/>
        </authorList>
    </citation>
    <scope>NUCLEOTIDE SEQUENCE [LARGE SCALE GENOMIC DNA]</scope>
    <source>
        <strain evidence="3">HHB-11173 SS5</strain>
    </source>
</reference>
<evidence type="ECO:0000313" key="3">
    <source>
        <dbReference type="Proteomes" id="UP000054196"/>
    </source>
</evidence>
<dbReference type="Pfam" id="PF00651">
    <property type="entry name" value="BTB"/>
    <property type="match status" value="1"/>
</dbReference>
<gene>
    <name evidence="2" type="ORF">PUNSTDRAFT_146848</name>
</gene>
<dbReference type="GeneID" id="18881721"/>
<dbReference type="SMART" id="SM00225">
    <property type="entry name" value="BTB"/>
    <property type="match status" value="2"/>
</dbReference>
<accession>R7S3S6</accession>
<keyword evidence="3" id="KW-1185">Reference proteome</keyword>